<evidence type="ECO:0000256" key="4">
    <source>
        <dbReference type="ARBA" id="ARBA00022500"/>
    </source>
</evidence>
<sequence length="172" mass="19258">MSVAQNVEVSTDIASDEDAHQYLTFIMAEEEYGLDILRVQEIRGWSSVTKIPNMPSYVKGVINIRGTIVPIIDLRERFSMDNVDYNQTTVVIVVKVISAERERVMGIVVDAVSDVYSVQHQAIKEAPDFGGTISIDFVRGLAPVDEKMLILLEIDRLLCADDLDVIQEQEAE</sequence>
<accession>A0A3B0YC43</accession>
<dbReference type="EMBL" id="UOFL01000058">
    <property type="protein sequence ID" value="VAW74380.1"/>
    <property type="molecule type" value="Genomic_DNA"/>
</dbReference>
<evidence type="ECO:0000256" key="2">
    <source>
        <dbReference type="ARBA" id="ARBA00021483"/>
    </source>
</evidence>
<organism evidence="6">
    <name type="scientific">hydrothermal vent metagenome</name>
    <dbReference type="NCBI Taxonomy" id="652676"/>
    <lineage>
        <taxon>unclassified sequences</taxon>
        <taxon>metagenomes</taxon>
        <taxon>ecological metagenomes</taxon>
    </lineage>
</organism>
<evidence type="ECO:0000256" key="3">
    <source>
        <dbReference type="ARBA" id="ARBA00022490"/>
    </source>
</evidence>
<reference evidence="6" key="1">
    <citation type="submission" date="2018-06" db="EMBL/GenBank/DDBJ databases">
        <authorList>
            <person name="Zhirakovskaya E."/>
        </authorList>
    </citation>
    <scope>NUCLEOTIDE SEQUENCE</scope>
</reference>
<evidence type="ECO:0000259" key="5">
    <source>
        <dbReference type="PROSITE" id="PS50851"/>
    </source>
</evidence>
<dbReference type="GO" id="GO:0007165">
    <property type="term" value="P:signal transduction"/>
    <property type="evidence" value="ECO:0007669"/>
    <property type="project" value="InterPro"/>
</dbReference>
<evidence type="ECO:0000256" key="1">
    <source>
        <dbReference type="ARBA" id="ARBA00004496"/>
    </source>
</evidence>
<dbReference type="Gene3D" id="2.40.50.180">
    <property type="entry name" value="CheA-289, Domain 4"/>
    <property type="match status" value="1"/>
</dbReference>
<keyword evidence="3" id="KW-0963">Cytoplasm</keyword>
<dbReference type="SMART" id="SM00260">
    <property type="entry name" value="CheW"/>
    <property type="match status" value="1"/>
</dbReference>
<proteinExistence type="predicted"/>
<keyword evidence="4" id="KW-0145">Chemotaxis</keyword>
<dbReference type="Pfam" id="PF01584">
    <property type="entry name" value="CheW"/>
    <property type="match status" value="1"/>
</dbReference>
<feature type="domain" description="CheW-like" evidence="5">
    <location>
        <begin position="19"/>
        <end position="163"/>
    </location>
</feature>
<comment type="subcellular location">
    <subcellularLocation>
        <location evidence="1">Cytoplasm</location>
    </subcellularLocation>
</comment>
<dbReference type="GO" id="GO:0006935">
    <property type="term" value="P:chemotaxis"/>
    <property type="evidence" value="ECO:0007669"/>
    <property type="project" value="UniProtKB-KW"/>
</dbReference>
<name>A0A3B0YC43_9ZZZZ</name>
<dbReference type="InterPro" id="IPR002545">
    <property type="entry name" value="CheW-lke_dom"/>
</dbReference>
<protein>
    <recommendedName>
        <fullName evidence="2">Chemotaxis protein CheW</fullName>
    </recommendedName>
</protein>
<dbReference type="FunFam" id="2.40.50.180:FF:000002">
    <property type="entry name" value="Chemotaxis protein CheW"/>
    <property type="match status" value="1"/>
</dbReference>
<dbReference type="GO" id="GO:0005829">
    <property type="term" value="C:cytosol"/>
    <property type="evidence" value="ECO:0007669"/>
    <property type="project" value="TreeGrafter"/>
</dbReference>
<dbReference type="AlphaFoldDB" id="A0A3B0YC43"/>
<dbReference type="PANTHER" id="PTHR22617">
    <property type="entry name" value="CHEMOTAXIS SENSOR HISTIDINE KINASE-RELATED"/>
    <property type="match status" value="1"/>
</dbReference>
<dbReference type="SUPFAM" id="SSF50341">
    <property type="entry name" value="CheW-like"/>
    <property type="match status" value="1"/>
</dbReference>
<dbReference type="PANTHER" id="PTHR22617:SF45">
    <property type="entry name" value="CHEMOTAXIS PROTEIN CHEW"/>
    <property type="match status" value="1"/>
</dbReference>
<dbReference type="PROSITE" id="PS50851">
    <property type="entry name" value="CHEW"/>
    <property type="match status" value="1"/>
</dbReference>
<dbReference type="InterPro" id="IPR036061">
    <property type="entry name" value="CheW-like_dom_sf"/>
</dbReference>
<gene>
    <name evidence="6" type="ORF">MNBD_GAMMA12-144</name>
</gene>
<dbReference type="InterPro" id="IPR039315">
    <property type="entry name" value="CheW"/>
</dbReference>
<dbReference type="Gene3D" id="2.30.30.40">
    <property type="entry name" value="SH3 Domains"/>
    <property type="match status" value="1"/>
</dbReference>
<evidence type="ECO:0000313" key="6">
    <source>
        <dbReference type="EMBL" id="VAW74380.1"/>
    </source>
</evidence>